<dbReference type="AlphaFoldDB" id="A0A388SUE7"/>
<dbReference type="RefSeq" id="WP_116427259.1">
    <property type="nucleotide sequence ID" value="NZ_BGZL01000004.1"/>
</dbReference>
<dbReference type="EMBL" id="BGZL01000004">
    <property type="protein sequence ID" value="GBQ00253.1"/>
    <property type="molecule type" value="Genomic_DNA"/>
</dbReference>
<accession>A0A388SUE7</accession>
<protein>
    <submittedName>
        <fullName evidence="1">Uncharacterized protein</fullName>
    </submittedName>
</protein>
<name>A0A388SUE7_9ACTN</name>
<sequence>MGLVQLIAEADGRSLAASGLACLDRCRPLLDEEPDVLRPLWAGIAEGEESWAGRLAAVRTALEAAPVGEASSEDWAPVRKMIAAAPSEWAAGPLGEWAAACSGLALELHRELDPVRGPRGPLAAGEERRQVQILELLAANPDGAALRRALDLSTEGRRVLRAALSRRARGGADPS</sequence>
<proteinExistence type="predicted"/>
<evidence type="ECO:0000313" key="1">
    <source>
        <dbReference type="EMBL" id="GBQ00253.1"/>
    </source>
</evidence>
<dbReference type="Proteomes" id="UP000265354">
    <property type="component" value="Unassembled WGS sequence"/>
</dbReference>
<gene>
    <name evidence="1" type="ORF">SSP531S_16670</name>
</gene>
<evidence type="ECO:0000313" key="2">
    <source>
        <dbReference type="Proteomes" id="UP000265354"/>
    </source>
</evidence>
<reference evidence="1 2" key="1">
    <citation type="submission" date="2018-07" db="EMBL/GenBank/DDBJ databases">
        <title>Whole Genome Shotgun Sequence of Streptomyces spongiicola strain 531S.</title>
        <authorList>
            <person name="Dohra H."/>
            <person name="Kodani S."/>
        </authorList>
    </citation>
    <scope>NUCLEOTIDE SEQUENCE [LARGE SCALE GENOMIC DNA]</scope>
    <source>
        <strain evidence="1 2">531S</strain>
    </source>
</reference>
<organism evidence="1 2">
    <name type="scientific">Streptomyces spongiicola</name>
    <dbReference type="NCBI Taxonomy" id="1690221"/>
    <lineage>
        <taxon>Bacteria</taxon>
        <taxon>Bacillati</taxon>
        <taxon>Actinomycetota</taxon>
        <taxon>Actinomycetes</taxon>
        <taxon>Kitasatosporales</taxon>
        <taxon>Streptomycetaceae</taxon>
        <taxon>Streptomyces</taxon>
    </lineage>
</organism>
<comment type="caution">
    <text evidence="1">The sequence shown here is derived from an EMBL/GenBank/DDBJ whole genome shotgun (WGS) entry which is preliminary data.</text>
</comment>